<dbReference type="EMBL" id="CP059075">
    <property type="protein sequence ID" value="QRE03479.1"/>
    <property type="molecule type" value="Genomic_DNA"/>
</dbReference>
<evidence type="ECO:0000313" key="4">
    <source>
        <dbReference type="Proteomes" id="UP000596329"/>
    </source>
</evidence>
<dbReference type="AlphaFoldDB" id="A0A7U2NE67"/>
<dbReference type="Proteomes" id="UP000596329">
    <property type="component" value="Chromosome"/>
</dbReference>
<protein>
    <submittedName>
        <fullName evidence="1">Uncharacterized protein</fullName>
    </submittedName>
</protein>
<reference evidence="1 4" key="1">
    <citation type="submission" date="2020-07" db="EMBL/GenBank/DDBJ databases">
        <title>Genomic characterization of Flavobacterium psychrophilum strains.</title>
        <authorList>
            <person name="Castillo D."/>
            <person name="Jorgensen J."/>
            <person name="Middelboe M."/>
        </authorList>
    </citation>
    <scope>NUCLEOTIDE SEQUENCE [LARGE SCALE GENOMIC DNA]</scope>
    <source>
        <strain evidence="1 4">FPS-R7</strain>
    </source>
</reference>
<proteinExistence type="predicted"/>
<dbReference type="EMBL" id="CP059075">
    <property type="protein sequence ID" value="QRE04901.1"/>
    <property type="molecule type" value="Genomic_DNA"/>
</dbReference>
<evidence type="ECO:0000313" key="3">
    <source>
        <dbReference type="EMBL" id="QRE04917.1"/>
    </source>
</evidence>
<dbReference type="EMBL" id="CP059075">
    <property type="protein sequence ID" value="QRE04917.1"/>
    <property type="molecule type" value="Genomic_DNA"/>
</dbReference>
<evidence type="ECO:0000313" key="2">
    <source>
        <dbReference type="EMBL" id="QRE04901.1"/>
    </source>
</evidence>
<sequence length="72" mass="8833">MKLQLNKIVEVLSKMKDDEFYFKNYAPEIIESYADEIGEDFFDWCEENKGWIDKYPTREKMLVFKRQRNNLT</sequence>
<organism evidence="1 4">
    <name type="scientific">Flavobacterium psychrophilum</name>
    <dbReference type="NCBI Taxonomy" id="96345"/>
    <lineage>
        <taxon>Bacteria</taxon>
        <taxon>Pseudomonadati</taxon>
        <taxon>Bacteroidota</taxon>
        <taxon>Flavobacteriia</taxon>
        <taxon>Flavobacteriales</taxon>
        <taxon>Flavobacteriaceae</taxon>
        <taxon>Flavobacterium</taxon>
    </lineage>
</organism>
<gene>
    <name evidence="2" type="ORF">H0H26_04745</name>
    <name evidence="3" type="ORF">H0H26_04825</name>
    <name evidence="1" type="ORF">H0H26_11400</name>
</gene>
<name>A0A7U2NE67_FLAPS</name>
<dbReference type="RefSeq" id="WP_203095739.1">
    <property type="nucleotide sequence ID" value="NZ_CP059075.1"/>
</dbReference>
<evidence type="ECO:0000313" key="1">
    <source>
        <dbReference type="EMBL" id="QRE03479.1"/>
    </source>
</evidence>
<accession>A0A7U2NE67</accession>